<dbReference type="AlphaFoldDB" id="A0A545SZ66"/>
<keyword evidence="1" id="KW-0812">Transmembrane</keyword>
<name>A0A545SZ66_9GAMM</name>
<proteinExistence type="predicted"/>
<feature type="transmembrane region" description="Helical" evidence="1">
    <location>
        <begin position="435"/>
        <end position="454"/>
    </location>
</feature>
<evidence type="ECO:0000313" key="2">
    <source>
        <dbReference type="EMBL" id="TQV70219.1"/>
    </source>
</evidence>
<dbReference type="Gene3D" id="3.30.70.1430">
    <property type="entry name" value="Multidrug efflux transporter AcrB pore domain"/>
    <property type="match status" value="2"/>
</dbReference>
<dbReference type="PANTHER" id="PTHR32063">
    <property type="match status" value="1"/>
</dbReference>
<feature type="transmembrane region" description="Helical" evidence="1">
    <location>
        <begin position="530"/>
        <end position="548"/>
    </location>
</feature>
<dbReference type="Gene3D" id="1.20.1640.10">
    <property type="entry name" value="Multidrug efflux transporter AcrB transmembrane domain"/>
    <property type="match status" value="2"/>
</dbReference>
<dbReference type="SUPFAM" id="SSF82866">
    <property type="entry name" value="Multidrug efflux transporter AcrB transmembrane domain"/>
    <property type="match status" value="1"/>
</dbReference>
<evidence type="ECO:0000256" key="1">
    <source>
        <dbReference type="SAM" id="Phobius"/>
    </source>
</evidence>
<dbReference type="Gene3D" id="3.30.70.1320">
    <property type="entry name" value="Multidrug efflux transporter AcrB pore domain like"/>
    <property type="match status" value="1"/>
</dbReference>
<sequence>MNIAEYAIDRKVITVVMTLVLLVGGGISYTELSRLEDPEFTIKEALVVTHYPGATPLEVEQEVTDLLETEIQRMGQLEEIASVSKAGLSIITVTIKDQYDKFTLPGVWEQLRRKVHDAQRQLPPGAEASRVLDDFGDVFGVLLAITGDGFSDKEIYEYAKFLRRELLLVRDVAKVDLWGVQPEAIYVEFSRARLAQFGISQAEVYGKLRQQNTVVAAGRLQVGGDYVRIDSPVGIGAVRDIENLILREAGAGGAKLIYLRDVARVSREYLSPPAQVLRFNGAPAVSLAISTVTGGSVTELGADVAARLETLRAQTPVGLEVHPVYMQPEIVAEAIGTFTVNLMQAIAIVIVVLLIFMGLRAGLIIGGVLVITVIATFILMRLTDVALERVSLGALVIALGMLVDNAIVVTEGMLVRIQAGVRRLQAAREAVGQTLWPLCGATVIAILAFAAIGLSQDDTGEFCLSLFQVMLFSLTLSWIIAVTITPLLCYWLLPGPAAEGAAPTALKDVYGGPLFSRYRRLLEACLRRRWLTLGVMAALLSAAVYGFFQVQGSFFPKSTMSKFMIHYWLPEGTDIRKTFADVQVLEQAVLADDR</sequence>
<feature type="transmembrane region" description="Helical" evidence="1">
    <location>
        <begin position="392"/>
        <end position="414"/>
    </location>
</feature>
<reference evidence="2 3" key="1">
    <citation type="submission" date="2019-06" db="EMBL/GenBank/DDBJ databases">
        <title>Whole genome sequence for Cellvibrionaceae sp. R142.</title>
        <authorList>
            <person name="Wang G."/>
        </authorList>
    </citation>
    <scope>NUCLEOTIDE SEQUENCE [LARGE SCALE GENOMIC DNA]</scope>
    <source>
        <strain evidence="2 3">R142</strain>
    </source>
</reference>
<keyword evidence="1" id="KW-1133">Transmembrane helix</keyword>
<feature type="transmembrane region" description="Helical" evidence="1">
    <location>
        <begin position="12"/>
        <end position="30"/>
    </location>
</feature>
<dbReference type="Gene3D" id="3.30.2090.10">
    <property type="entry name" value="Multidrug efflux transporter AcrB TolC docking domain, DN and DC subdomains"/>
    <property type="match status" value="1"/>
</dbReference>
<feature type="transmembrane region" description="Helical" evidence="1">
    <location>
        <begin position="363"/>
        <end position="380"/>
    </location>
</feature>
<dbReference type="PANTHER" id="PTHR32063:SF18">
    <property type="entry name" value="CATION EFFLUX SYSTEM PROTEIN"/>
    <property type="match status" value="1"/>
</dbReference>
<protein>
    <submittedName>
        <fullName evidence="2">Efflux RND transporter permease subunit</fullName>
    </submittedName>
</protein>
<comment type="caution">
    <text evidence="2">The sequence shown here is derived from an EMBL/GenBank/DDBJ whole genome shotgun (WGS) entry which is preliminary data.</text>
</comment>
<accession>A0A545SZ66</accession>
<dbReference type="InterPro" id="IPR001036">
    <property type="entry name" value="Acrflvin-R"/>
</dbReference>
<dbReference type="SUPFAM" id="SSF82693">
    <property type="entry name" value="Multidrug efflux transporter AcrB pore domain, PN1, PN2, PC1 and PC2 subdomains"/>
    <property type="match status" value="2"/>
</dbReference>
<keyword evidence="3" id="KW-1185">Reference proteome</keyword>
<evidence type="ECO:0000313" key="3">
    <source>
        <dbReference type="Proteomes" id="UP000319732"/>
    </source>
</evidence>
<feature type="non-terminal residue" evidence="2">
    <location>
        <position position="594"/>
    </location>
</feature>
<dbReference type="PRINTS" id="PR00702">
    <property type="entry name" value="ACRIFLAVINRP"/>
</dbReference>
<dbReference type="InterPro" id="IPR027463">
    <property type="entry name" value="AcrB_DN_DC_subdom"/>
</dbReference>
<dbReference type="OrthoDB" id="9758757at2"/>
<dbReference type="Proteomes" id="UP000319732">
    <property type="component" value="Unassembled WGS sequence"/>
</dbReference>
<organism evidence="2 3">
    <name type="scientific">Exilibacterium tricleocarpae</name>
    <dbReference type="NCBI Taxonomy" id="2591008"/>
    <lineage>
        <taxon>Bacteria</taxon>
        <taxon>Pseudomonadati</taxon>
        <taxon>Pseudomonadota</taxon>
        <taxon>Gammaproteobacteria</taxon>
        <taxon>Cellvibrionales</taxon>
        <taxon>Cellvibrionaceae</taxon>
        <taxon>Exilibacterium</taxon>
    </lineage>
</organism>
<dbReference type="GO" id="GO:0042910">
    <property type="term" value="F:xenobiotic transmembrane transporter activity"/>
    <property type="evidence" value="ECO:0007669"/>
    <property type="project" value="TreeGrafter"/>
</dbReference>
<feature type="transmembrane region" description="Helical" evidence="1">
    <location>
        <begin position="466"/>
        <end position="493"/>
    </location>
</feature>
<feature type="transmembrane region" description="Helical" evidence="1">
    <location>
        <begin position="334"/>
        <end position="356"/>
    </location>
</feature>
<keyword evidence="1" id="KW-0472">Membrane</keyword>
<dbReference type="EMBL" id="VHSG01000025">
    <property type="protein sequence ID" value="TQV70219.1"/>
    <property type="molecule type" value="Genomic_DNA"/>
</dbReference>
<dbReference type="Pfam" id="PF00873">
    <property type="entry name" value="ACR_tran"/>
    <property type="match status" value="1"/>
</dbReference>
<dbReference type="RefSeq" id="WP_142929123.1">
    <property type="nucleotide sequence ID" value="NZ_ML660103.1"/>
</dbReference>
<gene>
    <name evidence="2" type="ORF">FKG94_22160</name>
</gene>
<dbReference type="SUPFAM" id="SSF82714">
    <property type="entry name" value="Multidrug efflux transporter AcrB TolC docking domain, DN and DC subdomains"/>
    <property type="match status" value="1"/>
</dbReference>
<dbReference type="GO" id="GO:0005886">
    <property type="term" value="C:plasma membrane"/>
    <property type="evidence" value="ECO:0007669"/>
    <property type="project" value="TreeGrafter"/>
</dbReference>